<evidence type="ECO:0000256" key="6">
    <source>
        <dbReference type="SAM" id="Phobius"/>
    </source>
</evidence>
<feature type="transmembrane region" description="Helical" evidence="6">
    <location>
        <begin position="108"/>
        <end position="128"/>
    </location>
</feature>
<dbReference type="Proteomes" id="UP001431209">
    <property type="component" value="Unassembled WGS sequence"/>
</dbReference>
<evidence type="ECO:0000256" key="4">
    <source>
        <dbReference type="ARBA" id="ARBA00023136"/>
    </source>
</evidence>
<evidence type="ECO:0000256" key="1">
    <source>
        <dbReference type="ARBA" id="ARBA00004141"/>
    </source>
</evidence>
<dbReference type="AlphaFoldDB" id="A0AAW2Z8I0"/>
<dbReference type="InterPro" id="IPR006634">
    <property type="entry name" value="TLC-dom"/>
</dbReference>
<feature type="transmembrane region" description="Helical" evidence="6">
    <location>
        <begin position="198"/>
        <end position="220"/>
    </location>
</feature>
<feature type="transmembrane region" description="Helical" evidence="6">
    <location>
        <begin position="140"/>
        <end position="156"/>
    </location>
</feature>
<dbReference type="InterPro" id="IPR050846">
    <property type="entry name" value="TLCD"/>
</dbReference>
<comment type="caution">
    <text evidence="8">The sequence shown here is derived from an EMBL/GenBank/DDBJ whole genome shotgun (WGS) entry which is preliminary data.</text>
</comment>
<reference evidence="8 9" key="1">
    <citation type="submission" date="2024-03" db="EMBL/GenBank/DDBJ databases">
        <title>The Acrasis kona genome and developmental transcriptomes reveal deep origins of eukaryotic multicellular pathways.</title>
        <authorList>
            <person name="Sheikh S."/>
            <person name="Fu C.-J."/>
            <person name="Brown M.W."/>
            <person name="Baldauf S.L."/>
        </authorList>
    </citation>
    <scope>NUCLEOTIDE SEQUENCE [LARGE SCALE GENOMIC DNA]</scope>
    <source>
        <strain evidence="8 9">ATCC MYA-3509</strain>
    </source>
</reference>
<dbReference type="GO" id="GO:0005783">
    <property type="term" value="C:endoplasmic reticulum"/>
    <property type="evidence" value="ECO:0007669"/>
    <property type="project" value="TreeGrafter"/>
</dbReference>
<dbReference type="EMBL" id="JAOPGA020001145">
    <property type="protein sequence ID" value="KAL0485517.1"/>
    <property type="molecule type" value="Genomic_DNA"/>
</dbReference>
<accession>A0AAW2Z8I0</accession>
<proteinExistence type="predicted"/>
<feature type="domain" description="TLC" evidence="7">
    <location>
        <begin position="61"/>
        <end position="265"/>
    </location>
</feature>
<evidence type="ECO:0000256" key="3">
    <source>
        <dbReference type="ARBA" id="ARBA00022989"/>
    </source>
</evidence>
<feature type="transmembrane region" description="Helical" evidence="6">
    <location>
        <begin position="70"/>
        <end position="88"/>
    </location>
</feature>
<evidence type="ECO:0000256" key="5">
    <source>
        <dbReference type="PROSITE-ProRule" id="PRU00205"/>
    </source>
</evidence>
<organism evidence="8 9">
    <name type="scientific">Acrasis kona</name>
    <dbReference type="NCBI Taxonomy" id="1008807"/>
    <lineage>
        <taxon>Eukaryota</taxon>
        <taxon>Discoba</taxon>
        <taxon>Heterolobosea</taxon>
        <taxon>Tetramitia</taxon>
        <taxon>Eutetramitia</taxon>
        <taxon>Acrasidae</taxon>
        <taxon>Acrasis</taxon>
    </lineage>
</organism>
<dbReference type="GO" id="GO:0055088">
    <property type="term" value="P:lipid homeostasis"/>
    <property type="evidence" value="ECO:0007669"/>
    <property type="project" value="TreeGrafter"/>
</dbReference>
<keyword evidence="2 5" id="KW-0812">Transmembrane</keyword>
<dbReference type="PANTHER" id="PTHR13439:SF0">
    <property type="entry name" value="TOPOISOMERASE I DAMAGE AFFECTED PROTEIN 4"/>
    <property type="match status" value="1"/>
</dbReference>
<dbReference type="PANTHER" id="PTHR13439">
    <property type="entry name" value="CT120 PROTEIN"/>
    <property type="match status" value="1"/>
</dbReference>
<evidence type="ECO:0000256" key="2">
    <source>
        <dbReference type="ARBA" id="ARBA00022692"/>
    </source>
</evidence>
<dbReference type="GO" id="GO:0016020">
    <property type="term" value="C:membrane"/>
    <property type="evidence" value="ECO:0007669"/>
    <property type="project" value="UniProtKB-SubCell"/>
</dbReference>
<evidence type="ECO:0000313" key="9">
    <source>
        <dbReference type="Proteomes" id="UP001431209"/>
    </source>
</evidence>
<feature type="transmembrane region" description="Helical" evidence="6">
    <location>
        <begin position="24"/>
        <end position="43"/>
    </location>
</feature>
<evidence type="ECO:0000313" key="8">
    <source>
        <dbReference type="EMBL" id="KAL0485517.1"/>
    </source>
</evidence>
<keyword evidence="3 6" id="KW-1133">Transmembrane helix</keyword>
<protein>
    <submittedName>
        <fullName evidence="8">Tmem56b</fullName>
    </submittedName>
</protein>
<evidence type="ECO:0000259" key="7">
    <source>
        <dbReference type="PROSITE" id="PS50922"/>
    </source>
</evidence>
<keyword evidence="9" id="KW-1185">Reference proteome</keyword>
<dbReference type="PROSITE" id="PS50922">
    <property type="entry name" value="TLC"/>
    <property type="match status" value="1"/>
</dbReference>
<dbReference type="Pfam" id="PF03798">
    <property type="entry name" value="TRAM_LAG1_CLN8"/>
    <property type="match status" value="1"/>
</dbReference>
<sequence>MSVVQWVKQLFVVRGAPLTVPDPIIFYIVFASALVFTILYQLCDPMMKKMFPNSYGKLDEDHRIEWNSRILSNVHAIVVVIYCVYIIFNSSCTEKYLHDIDVIYGCEHSLYVLSISLGYFLYDTVIILMNYNQLGGASMMFHHISSIACICILNSYRQFTLIPLSYCLTEITTPFVNQRFFFDKAEKKNSKRYTFNGLLMWLGFVLFRCTMIPLSVYIVYTKYDVMREKMPIFLRYCLYAQVINISVLNLFWTYKITMGIVSTLIKRSKHTKTKSQ</sequence>
<feature type="transmembrane region" description="Helical" evidence="6">
    <location>
        <begin position="232"/>
        <end position="252"/>
    </location>
</feature>
<comment type="subcellular location">
    <subcellularLocation>
        <location evidence="1">Membrane</location>
        <topology evidence="1">Multi-pass membrane protein</topology>
    </subcellularLocation>
</comment>
<name>A0AAW2Z8I0_9EUKA</name>
<keyword evidence="4 5" id="KW-0472">Membrane</keyword>
<gene>
    <name evidence="8" type="ORF">AKO1_003113</name>
</gene>
<dbReference type="SMART" id="SM00724">
    <property type="entry name" value="TLC"/>
    <property type="match status" value="1"/>
</dbReference>